<dbReference type="GO" id="GO:0005737">
    <property type="term" value="C:cytoplasm"/>
    <property type="evidence" value="ECO:0007669"/>
    <property type="project" value="TreeGrafter"/>
</dbReference>
<keyword evidence="4" id="KW-0648">Protein biosynthesis</keyword>
<dbReference type="InterPro" id="IPR053905">
    <property type="entry name" value="EF-G-like_DII"/>
</dbReference>
<dbReference type="Pfam" id="PF11987">
    <property type="entry name" value="IF-2"/>
    <property type="match status" value="1"/>
</dbReference>
<proteinExistence type="inferred from homology"/>
<evidence type="ECO:0000259" key="7">
    <source>
        <dbReference type="Pfam" id="PF11987"/>
    </source>
</evidence>
<dbReference type="PANTHER" id="PTHR43381">
    <property type="entry name" value="TRANSLATION INITIATION FACTOR IF-2-RELATED"/>
    <property type="match status" value="1"/>
</dbReference>
<dbReference type="EMBL" id="PFWL01000080">
    <property type="protein sequence ID" value="PJA55771.1"/>
    <property type="molecule type" value="Genomic_DNA"/>
</dbReference>
<dbReference type="PANTHER" id="PTHR43381:SF5">
    <property type="entry name" value="TR-TYPE G DOMAIN-CONTAINING PROTEIN"/>
    <property type="match status" value="1"/>
</dbReference>
<organism evidence="9 10">
    <name type="scientific">Candidatus Roizmanbacteria bacterium CG_4_9_14_3_um_filter_33_18</name>
    <dbReference type="NCBI Taxonomy" id="1974841"/>
    <lineage>
        <taxon>Bacteria</taxon>
        <taxon>Candidatus Roizmaniibacteriota</taxon>
    </lineage>
</organism>
<feature type="domain" description="Translation initiation factor IF- 2" evidence="7">
    <location>
        <begin position="129"/>
        <end position="218"/>
    </location>
</feature>
<dbReference type="GO" id="GO:0003743">
    <property type="term" value="F:translation initiation factor activity"/>
    <property type="evidence" value="ECO:0007669"/>
    <property type="project" value="UniProtKB-KW"/>
</dbReference>
<evidence type="ECO:0000256" key="1">
    <source>
        <dbReference type="ARBA" id="ARBA00007733"/>
    </source>
</evidence>
<dbReference type="Gene3D" id="2.40.30.10">
    <property type="entry name" value="Translation factors"/>
    <property type="match status" value="2"/>
</dbReference>
<dbReference type="GO" id="GO:0005525">
    <property type="term" value="F:GTP binding"/>
    <property type="evidence" value="ECO:0007669"/>
    <property type="project" value="UniProtKB-KW"/>
</dbReference>
<name>A0A2M7XYG0_9BACT</name>
<dbReference type="Gene3D" id="3.40.50.10050">
    <property type="entry name" value="Translation initiation factor IF- 2, domain 3"/>
    <property type="match status" value="1"/>
</dbReference>
<dbReference type="InterPro" id="IPR009000">
    <property type="entry name" value="Transl_B-barrel_sf"/>
</dbReference>
<evidence type="ECO:0000256" key="6">
    <source>
        <dbReference type="SAM" id="Coils"/>
    </source>
</evidence>
<dbReference type="InterPro" id="IPR023115">
    <property type="entry name" value="TIF_IF2_dom3"/>
</dbReference>
<feature type="domain" description="Elongation factor G-like" evidence="8">
    <location>
        <begin position="19"/>
        <end position="93"/>
    </location>
</feature>
<dbReference type="FunFam" id="3.40.50.10050:FF:000001">
    <property type="entry name" value="Translation initiation factor IF-2"/>
    <property type="match status" value="1"/>
</dbReference>
<evidence type="ECO:0000256" key="3">
    <source>
        <dbReference type="ARBA" id="ARBA00022741"/>
    </source>
</evidence>
<reference evidence="10" key="1">
    <citation type="submission" date="2017-09" db="EMBL/GenBank/DDBJ databases">
        <title>Depth-based differentiation of microbial function through sediment-hosted aquifers and enrichment of novel symbionts in the deep terrestrial subsurface.</title>
        <authorList>
            <person name="Probst A.J."/>
            <person name="Ladd B."/>
            <person name="Jarett J.K."/>
            <person name="Geller-Mcgrath D.E."/>
            <person name="Sieber C.M.K."/>
            <person name="Emerson J.B."/>
            <person name="Anantharaman K."/>
            <person name="Thomas B.C."/>
            <person name="Malmstrom R."/>
            <person name="Stieglmeier M."/>
            <person name="Klingl A."/>
            <person name="Woyke T."/>
            <person name="Ryan C.M."/>
            <person name="Banfield J.F."/>
        </authorList>
    </citation>
    <scope>NUCLEOTIDE SEQUENCE [LARGE SCALE GENOMIC DNA]</scope>
</reference>
<evidence type="ECO:0000256" key="5">
    <source>
        <dbReference type="ARBA" id="ARBA00023134"/>
    </source>
</evidence>
<keyword evidence="5" id="KW-0342">GTP-binding</keyword>
<feature type="non-terminal residue" evidence="9">
    <location>
        <position position="1"/>
    </location>
</feature>
<feature type="coiled-coil region" evidence="6">
    <location>
        <begin position="211"/>
        <end position="241"/>
    </location>
</feature>
<keyword evidence="3" id="KW-0547">Nucleotide-binding</keyword>
<evidence type="ECO:0000313" key="9">
    <source>
        <dbReference type="EMBL" id="PJA55771.1"/>
    </source>
</evidence>
<accession>A0A2M7XYG0</accession>
<dbReference type="SUPFAM" id="SSF50447">
    <property type="entry name" value="Translation proteins"/>
    <property type="match status" value="2"/>
</dbReference>
<comment type="caution">
    <text evidence="9">The sequence shown here is derived from an EMBL/GenBank/DDBJ whole genome shotgun (WGS) entry which is preliminary data.</text>
</comment>
<dbReference type="AlphaFoldDB" id="A0A2M7XYG0"/>
<keyword evidence="2" id="KW-0396">Initiation factor</keyword>
<protein>
    <submittedName>
        <fullName evidence="9">Uncharacterized protein</fullName>
    </submittedName>
</protein>
<sequence length="321" mass="35230">ETILFIASDLKLTCDEENPVQAYIIETKKDRRGIVASAIIKDGAIKIADTVFVNDQKIKVKSLINDLGKNVTQVISSNPFEITGFSDMPEVGSMIRPIQTIPSLITPNSLTPNPSPSLTLEDVLKVEVVEKKLPAIIKADSQGSIEAIKNSLKDNTNLNIVLIAVGEINKSDIFLAKATKSIIIGFTVKTSHEAESLAKQEKVIIKSYQIIYELLDELNEVANLIKEKEEKEKNLKGEAQILANFLIEGEKIFGVSVIKGKLNLGDEIEVFRKNKPIGKTKLVSLKVRAKTVNEVKRGQEAGMIFGPPLDFLVGDVVKSIL</sequence>
<evidence type="ECO:0000313" key="10">
    <source>
        <dbReference type="Proteomes" id="UP000229647"/>
    </source>
</evidence>
<dbReference type="Pfam" id="PF22042">
    <property type="entry name" value="EF-G_D2"/>
    <property type="match status" value="1"/>
</dbReference>
<keyword evidence="6" id="KW-0175">Coiled coil</keyword>
<dbReference type="InterPro" id="IPR036925">
    <property type="entry name" value="TIF_IF2_dom3_sf"/>
</dbReference>
<dbReference type="SUPFAM" id="SSF52156">
    <property type="entry name" value="Initiation factor IF2/eIF5b, domain 3"/>
    <property type="match status" value="1"/>
</dbReference>
<comment type="similarity">
    <text evidence="1">Belongs to the TRAFAC class translation factor GTPase superfamily. Classic translation factor GTPase family. IF-2 subfamily.</text>
</comment>
<evidence type="ECO:0000259" key="8">
    <source>
        <dbReference type="Pfam" id="PF22042"/>
    </source>
</evidence>
<evidence type="ECO:0000256" key="2">
    <source>
        <dbReference type="ARBA" id="ARBA00022540"/>
    </source>
</evidence>
<dbReference type="InterPro" id="IPR015760">
    <property type="entry name" value="TIF_IF2"/>
</dbReference>
<dbReference type="Proteomes" id="UP000229647">
    <property type="component" value="Unassembled WGS sequence"/>
</dbReference>
<gene>
    <name evidence="9" type="ORF">CO165_01820</name>
</gene>
<evidence type="ECO:0000256" key="4">
    <source>
        <dbReference type="ARBA" id="ARBA00022917"/>
    </source>
</evidence>